<evidence type="ECO:0000256" key="1">
    <source>
        <dbReference type="SAM" id="MobiDB-lite"/>
    </source>
</evidence>
<protein>
    <submittedName>
        <fullName evidence="3">Transporter</fullName>
    </submittedName>
</protein>
<dbReference type="Proteomes" id="UP001499863">
    <property type="component" value="Unassembled WGS sequence"/>
</dbReference>
<keyword evidence="4" id="KW-1185">Reference proteome</keyword>
<evidence type="ECO:0000313" key="4">
    <source>
        <dbReference type="Proteomes" id="UP001499863"/>
    </source>
</evidence>
<feature type="transmembrane region" description="Helical" evidence="2">
    <location>
        <begin position="48"/>
        <end position="72"/>
    </location>
</feature>
<keyword evidence="2" id="KW-0472">Membrane</keyword>
<reference evidence="4" key="1">
    <citation type="journal article" date="2019" name="Int. J. Syst. Evol. Microbiol.">
        <title>The Global Catalogue of Microorganisms (GCM) 10K type strain sequencing project: providing services to taxonomists for standard genome sequencing and annotation.</title>
        <authorList>
            <consortium name="The Broad Institute Genomics Platform"/>
            <consortium name="The Broad Institute Genome Sequencing Center for Infectious Disease"/>
            <person name="Wu L."/>
            <person name="Ma J."/>
        </authorList>
    </citation>
    <scope>NUCLEOTIDE SEQUENCE [LARGE SCALE GENOMIC DNA]</scope>
    <source>
        <strain evidence="4">JCM 12393</strain>
    </source>
</reference>
<feature type="transmembrane region" description="Helical" evidence="2">
    <location>
        <begin position="260"/>
        <end position="281"/>
    </location>
</feature>
<name>A0ABP4IVX5_9ACTN</name>
<organism evidence="3 4">
    <name type="scientific">Kitasatospora putterlickiae</name>
    <dbReference type="NCBI Taxonomy" id="221725"/>
    <lineage>
        <taxon>Bacteria</taxon>
        <taxon>Bacillati</taxon>
        <taxon>Actinomycetota</taxon>
        <taxon>Actinomycetes</taxon>
        <taxon>Kitasatosporales</taxon>
        <taxon>Streptomycetaceae</taxon>
        <taxon>Kitasatospora</taxon>
    </lineage>
</organism>
<feature type="transmembrane region" description="Helical" evidence="2">
    <location>
        <begin position="337"/>
        <end position="355"/>
    </location>
</feature>
<feature type="transmembrane region" description="Helical" evidence="2">
    <location>
        <begin position="84"/>
        <end position="104"/>
    </location>
</feature>
<comment type="caution">
    <text evidence="3">The sequence shown here is derived from an EMBL/GenBank/DDBJ whole genome shotgun (WGS) entry which is preliminary data.</text>
</comment>
<proteinExistence type="predicted"/>
<feature type="transmembrane region" description="Helical" evidence="2">
    <location>
        <begin position="157"/>
        <end position="177"/>
    </location>
</feature>
<dbReference type="EMBL" id="BAAAKJ010000225">
    <property type="protein sequence ID" value="GAA1400558.1"/>
    <property type="molecule type" value="Genomic_DNA"/>
</dbReference>
<feature type="transmembrane region" description="Helical" evidence="2">
    <location>
        <begin position="125"/>
        <end position="151"/>
    </location>
</feature>
<evidence type="ECO:0000313" key="3">
    <source>
        <dbReference type="EMBL" id="GAA1400558.1"/>
    </source>
</evidence>
<feature type="transmembrane region" description="Helical" evidence="2">
    <location>
        <begin position="440"/>
        <end position="460"/>
    </location>
</feature>
<sequence>MNAPAAPAATPSPAPAAAPPDDRTVVRTLVSLKLRLLRNGLRRSRGRAALYLLGAVLGVLFAAGIALAMAMLEHAVDSGSAGDAGVVLTGALTLGWAAIPLFLFSSDESADPTRLTMLPLRPGPLLRGSVLAALIGPGPLVSLVLLTGAALSGALGGASAAAAVIGVPLAVVTVVVLSRAVAAGNARLLSSRRGKDFAIFGGLLFALLVQIANVGSQSVFGKPGADGLDLEPLAPIASVLRWIPPVSAVDAVRTAGEGRYPLALLQLAATVALLLLLLRWWRASLQQLMVTADASTVEVVRGVQESGRGWRFLPDGRVGAVMQRHLRYAWREPRAKAAVFTSIGMTLVICVLSIVQGWSTVYLVAMTGMFLGLQMLNLFGMDGSAFWMVAATLLTPADARDELRGRAFALLSYAVPVTLVLAVVLAAATGDWSGLPSAVGVAFALLGSGIAIGAVLSVLAPYTMPADNNPMRNAAPGQGGLVMLNSFGSMFGSVIVASPAIAYLAWALATDAPTWPLLLAGPLYGTLIATLGLRLAAGRLLERLPEILTKAVER</sequence>
<feature type="transmembrane region" description="Helical" evidence="2">
    <location>
        <begin position="197"/>
        <end position="215"/>
    </location>
</feature>
<feature type="transmembrane region" description="Helical" evidence="2">
    <location>
        <begin position="375"/>
        <end position="395"/>
    </location>
</feature>
<feature type="transmembrane region" description="Helical" evidence="2">
    <location>
        <begin position="515"/>
        <end position="537"/>
    </location>
</feature>
<evidence type="ECO:0000256" key="2">
    <source>
        <dbReference type="SAM" id="Phobius"/>
    </source>
</evidence>
<feature type="transmembrane region" description="Helical" evidence="2">
    <location>
        <begin position="481"/>
        <end position="509"/>
    </location>
</feature>
<dbReference type="RefSeq" id="WP_344338063.1">
    <property type="nucleotide sequence ID" value="NZ_BAAAKJ010000225.1"/>
</dbReference>
<keyword evidence="2" id="KW-1133">Transmembrane helix</keyword>
<gene>
    <name evidence="3" type="ORF">GCM10009639_41780</name>
</gene>
<keyword evidence="2" id="KW-0812">Transmembrane</keyword>
<feature type="region of interest" description="Disordered" evidence="1">
    <location>
        <begin position="1"/>
        <end position="21"/>
    </location>
</feature>
<feature type="transmembrane region" description="Helical" evidence="2">
    <location>
        <begin position="407"/>
        <end position="428"/>
    </location>
</feature>
<accession>A0ABP4IVX5</accession>